<gene>
    <name evidence="1" type="primary">ORF_226</name>
    <name evidence="1" type="ORF">S-TIM4_ORF_226</name>
</gene>
<keyword evidence="2" id="KW-1185">Reference proteome</keyword>
<sequence length="115" mass="13474">MEEFYGLVESAIDAAFEKNMFLFKPYNYLTHSKIKRKEIQEFIDSTTAKELALTISDLDAYVKGGSDSYHQLLREAYGHLGKPKARKISKYLSQILIDARQYEWYKRPGRRKTSK</sequence>
<dbReference type="GeneID" id="54997341"/>
<evidence type="ECO:0000313" key="2">
    <source>
        <dbReference type="Proteomes" id="UP000257501"/>
    </source>
</evidence>
<reference evidence="1 2" key="1">
    <citation type="journal article" date="2011" name="Nature">
        <title>Genomic island variability facilitates Prochlorococcus-virus coexistence.</title>
        <authorList>
            <person name="Avrani S."/>
            <person name="Wurtzel O."/>
            <person name="Sharon I."/>
            <person name="Sorek R."/>
            <person name="Lindell D."/>
        </authorList>
    </citation>
    <scope>NUCLEOTIDE SEQUENCE [LARGE SCALE GENOMIC DNA]</scope>
</reference>
<proteinExistence type="predicted"/>
<accession>A0A345AWS9</accession>
<dbReference type="KEGG" id="vg:54997341"/>
<protein>
    <submittedName>
        <fullName evidence="1">Uncharacterized protein</fullName>
    </submittedName>
</protein>
<organism evidence="1 2">
    <name type="scientific">Cyanophage S-TIM4</name>
    <dbReference type="NCBI Taxonomy" id="1048189"/>
    <lineage>
        <taxon>Viruses</taxon>
        <taxon>Duplodnaviria</taxon>
        <taxon>Heunggongvirae</taxon>
        <taxon>Uroviricota</taxon>
        <taxon>Caudoviricetes</taxon>
        <taxon>Pantevenvirales</taxon>
        <taxon>Kyanoviridae</taxon>
        <taxon>Thaumasvirus</taxon>
        <taxon>Thaumasvirus stim4</taxon>
    </lineage>
</organism>
<name>A0A345AWS9_9CAUD</name>
<dbReference type="Proteomes" id="UP000257501">
    <property type="component" value="Segment"/>
</dbReference>
<evidence type="ECO:0000313" key="1">
    <source>
        <dbReference type="EMBL" id="AXF41362.1"/>
    </source>
</evidence>
<dbReference type="EMBL" id="MH512890">
    <property type="protein sequence ID" value="AXF41362.1"/>
    <property type="molecule type" value="Genomic_DNA"/>
</dbReference>
<dbReference type="RefSeq" id="YP_009806483.1">
    <property type="nucleotide sequence ID" value="NC_048015.1"/>
</dbReference>